<dbReference type="Gene3D" id="1.10.10.10">
    <property type="entry name" value="Winged helix-like DNA-binding domain superfamily/Winged helix DNA-binding domain"/>
    <property type="match status" value="1"/>
</dbReference>
<protein>
    <recommendedName>
        <fullName evidence="3">MarR family transcriptional regulator</fullName>
    </recommendedName>
</protein>
<evidence type="ECO:0000313" key="2">
    <source>
        <dbReference type="Proteomes" id="UP001069802"/>
    </source>
</evidence>
<reference evidence="1" key="1">
    <citation type="submission" date="2022-12" db="EMBL/GenBank/DDBJ databases">
        <title>Bacterial isolates from different developmental stages of Nematostella vectensis.</title>
        <authorList>
            <person name="Fraune S."/>
        </authorList>
    </citation>
    <scope>NUCLEOTIDE SEQUENCE</scope>
    <source>
        <strain evidence="1">G21630-S1</strain>
    </source>
</reference>
<comment type="caution">
    <text evidence="1">The sequence shown here is derived from an EMBL/GenBank/DDBJ whole genome shotgun (WGS) entry which is preliminary data.</text>
</comment>
<proteinExistence type="predicted"/>
<sequence length="208" mass="23349">MPPKSDIKTDIEFLHSLEEGEVMSQMTLSKRIGVSIGFTNALLKRAINKGYVKAKSAPYKRFAYYLTPRGFSEKSRLVVEYLDSSLGFFKNARRQYVEIFEQAHIRGQNRIILLGAGELAEIAIMAAWDSKIELVAIIDAKSQREAIGNLVVLKTLDEATSYDALVLTDSDEPQATFEKARRLKVNAQLIVPDFLRVHSPDILGKENS</sequence>
<evidence type="ECO:0008006" key="3">
    <source>
        <dbReference type="Google" id="ProtNLM"/>
    </source>
</evidence>
<dbReference type="EMBL" id="JAPWGY010000007">
    <property type="protein sequence ID" value="MCZ4282360.1"/>
    <property type="molecule type" value="Genomic_DNA"/>
</dbReference>
<accession>A0ABT4LN99</accession>
<keyword evidence="2" id="KW-1185">Reference proteome</keyword>
<organism evidence="1 2">
    <name type="scientific">Kiloniella laminariae</name>
    <dbReference type="NCBI Taxonomy" id="454162"/>
    <lineage>
        <taxon>Bacteria</taxon>
        <taxon>Pseudomonadati</taxon>
        <taxon>Pseudomonadota</taxon>
        <taxon>Alphaproteobacteria</taxon>
        <taxon>Rhodospirillales</taxon>
        <taxon>Kiloniellaceae</taxon>
        <taxon>Kiloniella</taxon>
    </lineage>
</organism>
<dbReference type="InterPro" id="IPR036390">
    <property type="entry name" value="WH_DNA-bd_sf"/>
</dbReference>
<dbReference type="RefSeq" id="WP_269424511.1">
    <property type="nucleotide sequence ID" value="NZ_JAPWGY010000007.1"/>
</dbReference>
<dbReference type="Proteomes" id="UP001069802">
    <property type="component" value="Unassembled WGS sequence"/>
</dbReference>
<dbReference type="SUPFAM" id="SSF46785">
    <property type="entry name" value="Winged helix' DNA-binding domain"/>
    <property type="match status" value="1"/>
</dbReference>
<name>A0ABT4LN99_9PROT</name>
<evidence type="ECO:0000313" key="1">
    <source>
        <dbReference type="EMBL" id="MCZ4282360.1"/>
    </source>
</evidence>
<dbReference type="InterPro" id="IPR036388">
    <property type="entry name" value="WH-like_DNA-bd_sf"/>
</dbReference>
<gene>
    <name evidence="1" type="ORF">O4H49_16355</name>
</gene>